<feature type="domain" description="Velvet" evidence="10">
    <location>
        <begin position="29"/>
        <end position="234"/>
    </location>
</feature>
<dbReference type="PROSITE" id="PS51821">
    <property type="entry name" value="VELVET"/>
    <property type="match status" value="1"/>
</dbReference>
<feature type="compositionally biased region" description="Pro residues" evidence="9">
    <location>
        <begin position="328"/>
        <end position="340"/>
    </location>
</feature>
<evidence type="ECO:0000256" key="4">
    <source>
        <dbReference type="ARBA" id="ARBA00022969"/>
    </source>
</evidence>
<comment type="caution">
    <text evidence="11">The sequence shown here is derived from an EMBL/GenBank/DDBJ whole genome shotgun (WGS) entry which is preliminary data.</text>
</comment>
<name>A0ABR3XI51_9PEZI</name>
<feature type="compositionally biased region" description="Basic and acidic residues" evidence="9">
    <location>
        <begin position="245"/>
        <end position="273"/>
    </location>
</feature>
<keyword evidence="5" id="KW-0805">Transcription regulation</keyword>
<organism evidence="11 12">
    <name type="scientific">Phialemonium thermophilum</name>
    <dbReference type="NCBI Taxonomy" id="223376"/>
    <lineage>
        <taxon>Eukaryota</taxon>
        <taxon>Fungi</taxon>
        <taxon>Dikarya</taxon>
        <taxon>Ascomycota</taxon>
        <taxon>Pezizomycotina</taxon>
        <taxon>Sordariomycetes</taxon>
        <taxon>Sordariomycetidae</taxon>
        <taxon>Cephalothecales</taxon>
        <taxon>Cephalothecaceae</taxon>
        <taxon>Phialemonium</taxon>
    </lineage>
</organism>
<dbReference type="PANTHER" id="PTHR33572">
    <property type="entry name" value="SPORE DEVELOPMENT REGULATOR VOSA"/>
    <property type="match status" value="1"/>
</dbReference>
<evidence type="ECO:0000313" key="11">
    <source>
        <dbReference type="EMBL" id="KAL1875339.1"/>
    </source>
</evidence>
<evidence type="ECO:0000256" key="7">
    <source>
        <dbReference type="ARBA" id="ARBA00023242"/>
    </source>
</evidence>
<evidence type="ECO:0000256" key="3">
    <source>
        <dbReference type="ARBA" id="ARBA00022490"/>
    </source>
</evidence>
<dbReference type="Proteomes" id="UP001586593">
    <property type="component" value="Unassembled WGS sequence"/>
</dbReference>
<feature type="compositionally biased region" description="Low complexity" evidence="9">
    <location>
        <begin position="475"/>
        <end position="492"/>
    </location>
</feature>
<evidence type="ECO:0000256" key="6">
    <source>
        <dbReference type="ARBA" id="ARBA00023163"/>
    </source>
</evidence>
<feature type="compositionally biased region" description="Basic and acidic residues" evidence="9">
    <location>
        <begin position="384"/>
        <end position="399"/>
    </location>
</feature>
<dbReference type="InterPro" id="IPR038491">
    <property type="entry name" value="Velvet_dom_sf"/>
</dbReference>
<keyword evidence="7" id="KW-0539">Nucleus</keyword>
<protein>
    <recommendedName>
        <fullName evidence="10">Velvet domain-containing protein</fullName>
    </recommendedName>
</protein>
<evidence type="ECO:0000256" key="9">
    <source>
        <dbReference type="SAM" id="MobiDB-lite"/>
    </source>
</evidence>
<keyword evidence="4" id="KW-0749">Sporulation</keyword>
<dbReference type="Pfam" id="PF11754">
    <property type="entry name" value="Velvet"/>
    <property type="match status" value="2"/>
</dbReference>
<evidence type="ECO:0000256" key="8">
    <source>
        <dbReference type="ARBA" id="ARBA00038005"/>
    </source>
</evidence>
<keyword evidence="3" id="KW-0963">Cytoplasm</keyword>
<evidence type="ECO:0000256" key="1">
    <source>
        <dbReference type="ARBA" id="ARBA00004123"/>
    </source>
</evidence>
<dbReference type="InterPro" id="IPR021740">
    <property type="entry name" value="Velvet"/>
</dbReference>
<dbReference type="EMBL" id="JAZHXJ010000091">
    <property type="protein sequence ID" value="KAL1875339.1"/>
    <property type="molecule type" value="Genomic_DNA"/>
</dbReference>
<dbReference type="PANTHER" id="PTHR33572:SF14">
    <property type="entry name" value="DEVELOPMENTAL AND SECONDARY METABOLISM REGULATOR VEA"/>
    <property type="match status" value="1"/>
</dbReference>
<feature type="compositionally biased region" description="Pro residues" evidence="9">
    <location>
        <begin position="446"/>
        <end position="458"/>
    </location>
</feature>
<comment type="subcellular location">
    <subcellularLocation>
        <location evidence="2">Cytoplasm</location>
    </subcellularLocation>
    <subcellularLocation>
        <location evidence="1">Nucleus</location>
    </subcellularLocation>
</comment>
<feature type="region of interest" description="Disordered" evidence="9">
    <location>
        <begin position="323"/>
        <end position="546"/>
    </location>
</feature>
<feature type="compositionally biased region" description="Basic and acidic residues" evidence="9">
    <location>
        <begin position="496"/>
        <end position="519"/>
    </location>
</feature>
<keyword evidence="12" id="KW-1185">Reference proteome</keyword>
<feature type="compositionally biased region" description="Low complexity" evidence="9">
    <location>
        <begin position="341"/>
        <end position="367"/>
    </location>
</feature>
<proteinExistence type="inferred from homology"/>
<sequence length="546" mass="60195">MGASVLPAALGPAHDDPHFALSERFTKDGRKLYYKLSVIQQPERARACGSGPKSSADRRPVDPPPVVELRIFEGQTWQEAQQKDITFLYNANFFLFATLEHARIVAHGRVQTPAANQPPVLTGMPVSGMAYLDRPVEAGYFLFPDLSVRHEGCYRLRFNLYEQTKEERDKDSDDADSNLANLGVTAAAGGSFDFRMEVKSHDFVVYSAKKFPGLSESTQLSRVVAEQGCRVRIRRDVRMRRRDRKGGADHDGHEDEFSRKRTETPEARSDSRTRSMSGSVERTPYNAENQRRPSGVDYPPHFSAHQPSSAGHLQFFAGVTNSQYPQPQAYPQPSSMPPSPSYQSSQGAPYSHPSHPPTFTSTPQPSFANEPPSAQPYAPRNPSPRRELISYRRPSDDFSGHQPPQQLAPHPEYTDYSSMSSAGVGSKVTLPPIDVPKTPAPIATNGPPPSRIMPPLPSPTNVALPQLLPHPGTKPAAPTAPSLAPLMAPPVAGSKRTRDESFRYETEAPRYHNGAREDPQETDSDEGPLVYSRADGSRRVVSNHFG</sequence>
<accession>A0ABR3XI51</accession>
<evidence type="ECO:0000256" key="5">
    <source>
        <dbReference type="ARBA" id="ARBA00023015"/>
    </source>
</evidence>
<evidence type="ECO:0000256" key="2">
    <source>
        <dbReference type="ARBA" id="ARBA00004496"/>
    </source>
</evidence>
<gene>
    <name evidence="11" type="ORF">VTK73DRAFT_10073</name>
</gene>
<keyword evidence="6" id="KW-0804">Transcription</keyword>
<reference evidence="11 12" key="1">
    <citation type="journal article" date="2024" name="Commun. Biol.">
        <title>Comparative genomic analysis of thermophilic fungi reveals convergent evolutionary adaptations and gene losses.</title>
        <authorList>
            <person name="Steindorff A.S."/>
            <person name="Aguilar-Pontes M.V."/>
            <person name="Robinson A.J."/>
            <person name="Andreopoulos B."/>
            <person name="LaButti K."/>
            <person name="Kuo A."/>
            <person name="Mondo S."/>
            <person name="Riley R."/>
            <person name="Otillar R."/>
            <person name="Haridas S."/>
            <person name="Lipzen A."/>
            <person name="Grimwood J."/>
            <person name="Schmutz J."/>
            <person name="Clum A."/>
            <person name="Reid I.D."/>
            <person name="Moisan M.C."/>
            <person name="Butler G."/>
            <person name="Nguyen T.T.M."/>
            <person name="Dewar K."/>
            <person name="Conant G."/>
            <person name="Drula E."/>
            <person name="Henrissat B."/>
            <person name="Hansel C."/>
            <person name="Singer S."/>
            <person name="Hutchinson M.I."/>
            <person name="de Vries R.P."/>
            <person name="Natvig D.O."/>
            <person name="Powell A.J."/>
            <person name="Tsang A."/>
            <person name="Grigoriev I.V."/>
        </authorList>
    </citation>
    <scope>NUCLEOTIDE SEQUENCE [LARGE SCALE GENOMIC DNA]</scope>
    <source>
        <strain evidence="11 12">ATCC 24622</strain>
    </source>
</reference>
<comment type="similarity">
    <text evidence="8">Belongs to the velvet family. VeA subfamily.</text>
</comment>
<evidence type="ECO:0000259" key="10">
    <source>
        <dbReference type="PROSITE" id="PS51821"/>
    </source>
</evidence>
<feature type="region of interest" description="Disordered" evidence="9">
    <location>
        <begin position="240"/>
        <end position="308"/>
    </location>
</feature>
<evidence type="ECO:0000313" key="12">
    <source>
        <dbReference type="Proteomes" id="UP001586593"/>
    </source>
</evidence>
<dbReference type="InterPro" id="IPR037525">
    <property type="entry name" value="Velvet_dom"/>
</dbReference>
<dbReference type="Gene3D" id="2.60.40.3960">
    <property type="entry name" value="Velvet domain"/>
    <property type="match status" value="1"/>
</dbReference>